<dbReference type="Pfam" id="PF12680">
    <property type="entry name" value="SnoaL_2"/>
    <property type="match status" value="1"/>
</dbReference>
<dbReference type="CDD" id="cd00531">
    <property type="entry name" value="NTF2_like"/>
    <property type="match status" value="1"/>
</dbReference>
<organism evidence="2 3">
    <name type="scientific">Streptomyces kebangsaanensis</name>
    <dbReference type="NCBI Taxonomy" id="864058"/>
    <lineage>
        <taxon>Bacteria</taxon>
        <taxon>Bacillati</taxon>
        <taxon>Actinomycetota</taxon>
        <taxon>Actinomycetes</taxon>
        <taxon>Kitasatosporales</taxon>
        <taxon>Streptomycetaceae</taxon>
        <taxon>Streptomyces</taxon>
    </lineage>
</organism>
<evidence type="ECO:0000313" key="3">
    <source>
        <dbReference type="Proteomes" id="UP001601197"/>
    </source>
</evidence>
<evidence type="ECO:0000259" key="1">
    <source>
        <dbReference type="Pfam" id="PF12680"/>
    </source>
</evidence>
<proteinExistence type="predicted"/>
<protein>
    <submittedName>
        <fullName evidence="2">Nuclear transport factor 2 family protein</fullName>
    </submittedName>
</protein>
<dbReference type="SUPFAM" id="SSF54427">
    <property type="entry name" value="NTF2-like"/>
    <property type="match status" value="1"/>
</dbReference>
<dbReference type="InterPro" id="IPR032710">
    <property type="entry name" value="NTF2-like_dom_sf"/>
</dbReference>
<dbReference type="Gene3D" id="3.10.450.50">
    <property type="match status" value="1"/>
</dbReference>
<dbReference type="Proteomes" id="UP001601197">
    <property type="component" value="Unassembled WGS sequence"/>
</dbReference>
<gene>
    <name evidence="2" type="ORF">ACFYNZ_15125</name>
</gene>
<sequence>MATSTHVPVTAESLVARLFQVIDSRSWDELGEVFADNAVYERPGYAALEGLGRIRQFYEHERIITSGAHEVHQVTGGLAAAACWGRFRGTGRGGDPLDEGFADTYLVRGGKIVHRKTFFYRAAI</sequence>
<comment type="caution">
    <text evidence="2">The sequence shown here is derived from an EMBL/GenBank/DDBJ whole genome shotgun (WGS) entry which is preliminary data.</text>
</comment>
<dbReference type="EMBL" id="JBIAFJ010000011">
    <property type="protein sequence ID" value="MFE9170835.1"/>
    <property type="molecule type" value="Genomic_DNA"/>
</dbReference>
<reference evidence="2 3" key="1">
    <citation type="submission" date="2024-10" db="EMBL/GenBank/DDBJ databases">
        <title>The Natural Products Discovery Center: Release of the First 8490 Sequenced Strains for Exploring Actinobacteria Biosynthetic Diversity.</title>
        <authorList>
            <person name="Kalkreuter E."/>
            <person name="Kautsar S.A."/>
            <person name="Yang D."/>
            <person name="Bader C.D."/>
            <person name="Teijaro C.N."/>
            <person name="Fluegel L."/>
            <person name="Davis C.M."/>
            <person name="Simpson J.R."/>
            <person name="Lauterbach L."/>
            <person name="Steele A.D."/>
            <person name="Gui C."/>
            <person name="Meng S."/>
            <person name="Li G."/>
            <person name="Viehrig K."/>
            <person name="Ye F."/>
            <person name="Su P."/>
            <person name="Kiefer A.F."/>
            <person name="Nichols A."/>
            <person name="Cepeda A.J."/>
            <person name="Yan W."/>
            <person name="Fan B."/>
            <person name="Jiang Y."/>
            <person name="Adhikari A."/>
            <person name="Zheng C.-J."/>
            <person name="Schuster L."/>
            <person name="Cowan T.M."/>
            <person name="Smanski M.J."/>
            <person name="Chevrette M.G."/>
            <person name="De Carvalho L.P.S."/>
            <person name="Shen B."/>
        </authorList>
    </citation>
    <scope>NUCLEOTIDE SEQUENCE [LARGE SCALE GENOMIC DNA]</scope>
    <source>
        <strain evidence="2 3">NPDC007147</strain>
    </source>
</reference>
<feature type="domain" description="SnoaL-like" evidence="1">
    <location>
        <begin position="15"/>
        <end position="114"/>
    </location>
</feature>
<dbReference type="RefSeq" id="WP_388347339.1">
    <property type="nucleotide sequence ID" value="NZ_JBIAFJ010000011.1"/>
</dbReference>
<evidence type="ECO:0000313" key="2">
    <source>
        <dbReference type="EMBL" id="MFE9170835.1"/>
    </source>
</evidence>
<dbReference type="InterPro" id="IPR037401">
    <property type="entry name" value="SnoaL-like"/>
</dbReference>
<accession>A0ABW6KV56</accession>
<keyword evidence="3" id="KW-1185">Reference proteome</keyword>
<name>A0ABW6KV56_9ACTN</name>